<dbReference type="InterPro" id="IPR036291">
    <property type="entry name" value="NAD(P)-bd_dom_sf"/>
</dbReference>
<reference evidence="6" key="2">
    <citation type="submission" date="2016-04" db="EMBL/GenBank/DDBJ databases">
        <title>Complete Genome and Plasmid Sequences for Rhodococcus fascians D188 and Draft Sequences for Rhodococcus spp. Isolates PBTS 1 and PBTS 2.</title>
        <authorList>
            <person name="Stamer R."/>
            <person name="Vereecke D."/>
            <person name="Zhang Y."/>
            <person name="Schilkey F."/>
            <person name="Devitt N."/>
            <person name="Randall J."/>
        </authorList>
    </citation>
    <scope>NUCLEOTIDE SEQUENCE [LARGE SCALE GENOMIC DNA]</scope>
    <source>
        <strain evidence="6">PBTS2</strain>
    </source>
</reference>
<dbReference type="EC" id="1.1.1.-" evidence="5"/>
<comment type="similarity">
    <text evidence="1 3">Belongs to the short-chain dehydrogenases/reductases (SDR) family.</text>
</comment>
<sequence>MRCTAGVRYGGGMSLPRPAPDRTAVVTGASSGIGAAIARELASRGHGVTLVARRADKLDELANELRSRGVRAEVLAADLSDRSARAELLGRITELGLIPDILVNNAGLSTLGPVVESDPEAEMNMIEVDVVAVADLCTRFLPGMTERRRGALLNVASTAAFQPLPGQAGYGACKAFVLSYTQSLTGELRGTGVTATALCPGPVQTGFGEAAGFAKDDAEKALPSIMWVSAETVAKTAVDDMTKGRMVSIPGPANRIGSIFAQITPRTLLVPMLTRIHPGLKNGASS</sequence>
<dbReference type="PANTHER" id="PTHR44196:SF2">
    <property type="entry name" value="SHORT-CHAIN DEHYDROGENASE-RELATED"/>
    <property type="match status" value="1"/>
</dbReference>
<dbReference type="InterPro" id="IPR002347">
    <property type="entry name" value="SDR_fam"/>
</dbReference>
<dbReference type="EMBL" id="CP015220">
    <property type="protein sequence ID" value="AMY21465.1"/>
    <property type="molecule type" value="Genomic_DNA"/>
</dbReference>
<evidence type="ECO:0000256" key="2">
    <source>
        <dbReference type="ARBA" id="ARBA00023002"/>
    </source>
</evidence>
<dbReference type="PRINTS" id="PR00081">
    <property type="entry name" value="GDHRDH"/>
</dbReference>
<evidence type="ECO:0000259" key="4">
    <source>
        <dbReference type="SMART" id="SM00822"/>
    </source>
</evidence>
<proteinExistence type="inferred from homology"/>
<dbReference type="AlphaFoldDB" id="A0A143QE39"/>
<dbReference type="PANTHER" id="PTHR44196">
    <property type="entry name" value="DEHYDROGENASE/REDUCTASE SDR FAMILY MEMBER 7B"/>
    <property type="match status" value="1"/>
</dbReference>
<dbReference type="Proteomes" id="UP000076038">
    <property type="component" value="Chromosome"/>
</dbReference>
<dbReference type="PRINTS" id="PR00080">
    <property type="entry name" value="SDRFAMILY"/>
</dbReference>
<dbReference type="KEGG" id="rhs:A3Q41_00140"/>
<evidence type="ECO:0000256" key="1">
    <source>
        <dbReference type="ARBA" id="ARBA00006484"/>
    </source>
</evidence>
<dbReference type="SUPFAM" id="SSF51735">
    <property type="entry name" value="NAD(P)-binding Rossmann-fold domains"/>
    <property type="match status" value="1"/>
</dbReference>
<dbReference type="InterPro" id="IPR057326">
    <property type="entry name" value="KR_dom"/>
</dbReference>
<evidence type="ECO:0000256" key="3">
    <source>
        <dbReference type="RuleBase" id="RU000363"/>
    </source>
</evidence>
<dbReference type="SMART" id="SM00822">
    <property type="entry name" value="PKS_KR"/>
    <property type="match status" value="1"/>
</dbReference>
<evidence type="ECO:0000313" key="6">
    <source>
        <dbReference type="Proteomes" id="UP000076038"/>
    </source>
</evidence>
<evidence type="ECO:0000313" key="5">
    <source>
        <dbReference type="EMBL" id="AMY21465.1"/>
    </source>
</evidence>
<name>A0A143QE39_RHOFA</name>
<dbReference type="Gene3D" id="3.40.50.720">
    <property type="entry name" value="NAD(P)-binding Rossmann-like Domain"/>
    <property type="match status" value="1"/>
</dbReference>
<accession>A0A143QE39</accession>
<dbReference type="GO" id="GO:0016020">
    <property type="term" value="C:membrane"/>
    <property type="evidence" value="ECO:0007669"/>
    <property type="project" value="TreeGrafter"/>
</dbReference>
<organism evidence="5 6">
    <name type="scientific">Rhodococcoides fascians</name>
    <name type="common">Rhodococcus fascians</name>
    <dbReference type="NCBI Taxonomy" id="1828"/>
    <lineage>
        <taxon>Bacteria</taxon>
        <taxon>Bacillati</taxon>
        <taxon>Actinomycetota</taxon>
        <taxon>Actinomycetes</taxon>
        <taxon>Mycobacteriales</taxon>
        <taxon>Nocardiaceae</taxon>
        <taxon>Rhodococcoides</taxon>
    </lineage>
</organism>
<keyword evidence="2 5" id="KW-0560">Oxidoreductase</keyword>
<protein>
    <submittedName>
        <fullName evidence="5">NADP-dependent 3-hydroxy acid dehydrogenase YdfG</fullName>
        <ecNumber evidence="5">1.1.1.-</ecNumber>
    </submittedName>
</protein>
<gene>
    <name evidence="5" type="primary">ydfG_1</name>
    <name evidence="5" type="ORF">A3Q41_00140</name>
</gene>
<feature type="domain" description="Ketoreductase" evidence="4">
    <location>
        <begin position="22"/>
        <end position="199"/>
    </location>
</feature>
<dbReference type="Pfam" id="PF00106">
    <property type="entry name" value="adh_short"/>
    <property type="match status" value="1"/>
</dbReference>
<dbReference type="CDD" id="cd05233">
    <property type="entry name" value="SDR_c"/>
    <property type="match status" value="1"/>
</dbReference>
<dbReference type="PATRIC" id="fig|1653479.3.peg.138"/>
<dbReference type="GO" id="GO:0016491">
    <property type="term" value="F:oxidoreductase activity"/>
    <property type="evidence" value="ECO:0007669"/>
    <property type="project" value="UniProtKB-KW"/>
</dbReference>
<keyword evidence="6" id="KW-1185">Reference proteome</keyword>
<reference evidence="5 6" key="1">
    <citation type="journal article" date="2016" name="Genome Announc.">
        <title>Complete Genome and Plasmid Sequences for Rhodococcus fascians D188 and Draft Sequences for Rhodococcus Isolates PBTS 1 and PBTS 2.</title>
        <authorList>
            <person name="Stamler R.A."/>
            <person name="Vereecke D."/>
            <person name="Zhang Y."/>
            <person name="Schilkey F."/>
            <person name="Devitt N."/>
            <person name="Randall J.J."/>
        </authorList>
    </citation>
    <scope>NUCLEOTIDE SEQUENCE [LARGE SCALE GENOMIC DNA]</scope>
    <source>
        <strain evidence="5 6">PBTS2</strain>
    </source>
</reference>
<dbReference type="PIRSF" id="PIRSF000126">
    <property type="entry name" value="11-beta-HSD1"/>
    <property type="match status" value="1"/>
</dbReference>